<feature type="domain" description="4Fe-4S ferredoxin-type" evidence="6">
    <location>
        <begin position="32"/>
        <end position="61"/>
    </location>
</feature>
<dbReference type="PANTHER" id="PTHR24960">
    <property type="entry name" value="PHOTOSYSTEM I IRON-SULFUR CENTER-RELATED"/>
    <property type="match status" value="1"/>
</dbReference>
<keyword evidence="2" id="KW-0479">Metal-binding</keyword>
<dbReference type="Gene3D" id="3.30.70.20">
    <property type="match status" value="2"/>
</dbReference>
<protein>
    <recommendedName>
        <fullName evidence="6">4Fe-4S ferredoxin-type domain-containing protein</fullName>
    </recommendedName>
</protein>
<dbReference type="eggNOG" id="COG1145">
    <property type="taxonomic scope" value="Bacteria"/>
</dbReference>
<evidence type="ECO:0000259" key="6">
    <source>
        <dbReference type="PROSITE" id="PS51379"/>
    </source>
</evidence>
<dbReference type="GO" id="GO:0005737">
    <property type="term" value="C:cytoplasm"/>
    <property type="evidence" value="ECO:0007669"/>
    <property type="project" value="TreeGrafter"/>
</dbReference>
<organism evidence="7 8">
    <name type="scientific">Endozoicomonas numazuensis</name>
    <dbReference type="NCBI Taxonomy" id="1137799"/>
    <lineage>
        <taxon>Bacteria</taxon>
        <taxon>Pseudomonadati</taxon>
        <taxon>Pseudomonadota</taxon>
        <taxon>Gammaproteobacteria</taxon>
        <taxon>Oceanospirillales</taxon>
        <taxon>Endozoicomonadaceae</taxon>
        <taxon>Endozoicomonas</taxon>
    </lineage>
</organism>
<evidence type="ECO:0000256" key="5">
    <source>
        <dbReference type="ARBA" id="ARBA00023014"/>
    </source>
</evidence>
<dbReference type="RefSeq" id="WP_034840795.1">
    <property type="nucleotide sequence ID" value="NZ_JOKH01000006.1"/>
</dbReference>
<evidence type="ECO:0000256" key="2">
    <source>
        <dbReference type="ARBA" id="ARBA00022723"/>
    </source>
</evidence>
<keyword evidence="4" id="KW-0408">Iron</keyword>
<evidence type="ECO:0000313" key="8">
    <source>
        <dbReference type="Proteomes" id="UP000028073"/>
    </source>
</evidence>
<keyword evidence="1" id="KW-0004">4Fe-4S</keyword>
<proteinExistence type="predicted"/>
<name>A0A081NCL6_9GAMM</name>
<dbReference type="InterPro" id="IPR004496">
    <property type="entry name" value="NapF"/>
</dbReference>
<evidence type="ECO:0000256" key="4">
    <source>
        <dbReference type="ARBA" id="ARBA00023004"/>
    </source>
</evidence>
<comment type="caution">
    <text evidence="7">The sequence shown here is derived from an EMBL/GenBank/DDBJ whole genome shotgun (WGS) entry which is preliminary data.</text>
</comment>
<dbReference type="InterPro" id="IPR017896">
    <property type="entry name" value="4Fe4S_Fe-S-bd"/>
</dbReference>
<keyword evidence="3" id="KW-0677">Repeat</keyword>
<dbReference type="GO" id="GO:0051539">
    <property type="term" value="F:4 iron, 4 sulfur cluster binding"/>
    <property type="evidence" value="ECO:0007669"/>
    <property type="project" value="UniProtKB-KW"/>
</dbReference>
<gene>
    <name evidence="7" type="ORF">GZ78_23430</name>
</gene>
<dbReference type="GO" id="GO:0046872">
    <property type="term" value="F:metal ion binding"/>
    <property type="evidence" value="ECO:0007669"/>
    <property type="project" value="UniProtKB-KW"/>
</dbReference>
<accession>A0A081NCL6</accession>
<feature type="domain" description="4Fe-4S ferredoxin-type" evidence="6">
    <location>
        <begin position="137"/>
        <end position="166"/>
    </location>
</feature>
<sequence length="176" mass="19317">MTKNTFDHSRRNFILGQSAQKSPPPIRPPWSYNEQLFLECCSQCQKCLEACPGKILTKGEGGFPAVDFLQGECTFCEACLKVCDDGALMQLNHQPPWYLKASIQSECLTFKGINCQTCIDMCGTQALTSLFNSQGISSPQINSDLCTGCGACFQVCPSGSIEMISLQPDETIHEQN</sequence>
<dbReference type="AlphaFoldDB" id="A0A081NCL6"/>
<dbReference type="EMBL" id="JOKH01000006">
    <property type="protein sequence ID" value="KEQ16189.1"/>
    <property type="molecule type" value="Genomic_DNA"/>
</dbReference>
<keyword evidence="8" id="KW-1185">Reference proteome</keyword>
<dbReference type="PROSITE" id="PS00198">
    <property type="entry name" value="4FE4S_FER_1"/>
    <property type="match status" value="1"/>
</dbReference>
<dbReference type="CDD" id="cd10564">
    <property type="entry name" value="NapF_like"/>
    <property type="match status" value="1"/>
</dbReference>
<dbReference type="PROSITE" id="PS51379">
    <property type="entry name" value="4FE4S_FER_2"/>
    <property type="match status" value="3"/>
</dbReference>
<evidence type="ECO:0000256" key="3">
    <source>
        <dbReference type="ARBA" id="ARBA00022737"/>
    </source>
</evidence>
<dbReference type="PANTHER" id="PTHR24960:SF46">
    <property type="entry name" value="FERREDOXIN-TYPE PROTEIN NAPF"/>
    <property type="match status" value="1"/>
</dbReference>
<dbReference type="STRING" id="1137799.GZ78_23430"/>
<dbReference type="InterPro" id="IPR050157">
    <property type="entry name" value="PSI_iron-sulfur_center"/>
</dbReference>
<dbReference type="SUPFAM" id="SSF54862">
    <property type="entry name" value="4Fe-4S ferredoxins"/>
    <property type="match status" value="1"/>
</dbReference>
<dbReference type="Pfam" id="PF12838">
    <property type="entry name" value="Fer4_7"/>
    <property type="match status" value="1"/>
</dbReference>
<reference evidence="7 8" key="1">
    <citation type="submission" date="2014-06" db="EMBL/GenBank/DDBJ databases">
        <title>Whole Genome Sequences of Three Symbiotic Endozoicomonas Bacteria.</title>
        <authorList>
            <person name="Neave M.J."/>
            <person name="Apprill A."/>
            <person name="Voolstra C.R."/>
        </authorList>
    </citation>
    <scope>NUCLEOTIDE SEQUENCE [LARGE SCALE GENOMIC DNA]</scope>
    <source>
        <strain evidence="7 8">DSM 25634</strain>
    </source>
</reference>
<dbReference type="OrthoDB" id="9808559at2"/>
<dbReference type="InterPro" id="IPR017900">
    <property type="entry name" value="4Fe4S_Fe_S_CS"/>
</dbReference>
<evidence type="ECO:0000256" key="1">
    <source>
        <dbReference type="ARBA" id="ARBA00022485"/>
    </source>
</evidence>
<keyword evidence="5" id="KW-0411">Iron-sulfur</keyword>
<evidence type="ECO:0000313" key="7">
    <source>
        <dbReference type="EMBL" id="KEQ16189.1"/>
    </source>
</evidence>
<dbReference type="Proteomes" id="UP000028073">
    <property type="component" value="Unassembled WGS sequence"/>
</dbReference>
<feature type="domain" description="4Fe-4S ferredoxin-type" evidence="6">
    <location>
        <begin position="62"/>
        <end position="94"/>
    </location>
</feature>
<dbReference type="NCBIfam" id="TIGR00402">
    <property type="entry name" value="napF"/>
    <property type="match status" value="1"/>
</dbReference>
<dbReference type="Pfam" id="PF13187">
    <property type="entry name" value="Fer4_9"/>
    <property type="match status" value="1"/>
</dbReference>